<dbReference type="AlphaFoldDB" id="A0AA94KYN7"/>
<name>A0AA94KYN7_9MICO</name>
<feature type="transmembrane region" description="Helical" evidence="5">
    <location>
        <begin position="71"/>
        <end position="89"/>
    </location>
</feature>
<keyword evidence="4 5" id="KW-0472">Membrane</keyword>
<accession>A0AA94KYN7</accession>
<dbReference type="InterPro" id="IPR007016">
    <property type="entry name" value="O-antigen_ligase-rel_domated"/>
</dbReference>
<evidence type="ECO:0000256" key="1">
    <source>
        <dbReference type="ARBA" id="ARBA00004141"/>
    </source>
</evidence>
<organism evidence="7 8">
    <name type="scientific">Agrococcus baldri</name>
    <dbReference type="NCBI Taxonomy" id="153730"/>
    <lineage>
        <taxon>Bacteria</taxon>
        <taxon>Bacillati</taxon>
        <taxon>Actinomycetota</taxon>
        <taxon>Actinomycetes</taxon>
        <taxon>Micrococcales</taxon>
        <taxon>Microbacteriaceae</taxon>
        <taxon>Agrococcus</taxon>
    </lineage>
</organism>
<evidence type="ECO:0000256" key="5">
    <source>
        <dbReference type="SAM" id="Phobius"/>
    </source>
</evidence>
<feature type="transmembrane region" description="Helical" evidence="5">
    <location>
        <begin position="16"/>
        <end position="33"/>
    </location>
</feature>
<evidence type="ECO:0000313" key="8">
    <source>
        <dbReference type="Proteomes" id="UP000198506"/>
    </source>
</evidence>
<keyword evidence="8" id="KW-1185">Reference proteome</keyword>
<dbReference type="PANTHER" id="PTHR37422:SF13">
    <property type="entry name" value="LIPOPOLYSACCHARIDE BIOSYNTHESIS PROTEIN PA4999-RELATED"/>
    <property type="match status" value="1"/>
</dbReference>
<feature type="transmembrane region" description="Helical" evidence="5">
    <location>
        <begin position="206"/>
        <end position="221"/>
    </location>
</feature>
<evidence type="ECO:0000256" key="4">
    <source>
        <dbReference type="ARBA" id="ARBA00023136"/>
    </source>
</evidence>
<feature type="transmembrane region" description="Helical" evidence="5">
    <location>
        <begin position="39"/>
        <end position="59"/>
    </location>
</feature>
<evidence type="ECO:0000256" key="2">
    <source>
        <dbReference type="ARBA" id="ARBA00022692"/>
    </source>
</evidence>
<dbReference type="RefSeq" id="WP_143102985.1">
    <property type="nucleotide sequence ID" value="NZ_FOZN01000001.1"/>
</dbReference>
<dbReference type="GO" id="GO:0016874">
    <property type="term" value="F:ligase activity"/>
    <property type="evidence" value="ECO:0007669"/>
    <property type="project" value="UniProtKB-KW"/>
</dbReference>
<feature type="transmembrane region" description="Helical" evidence="5">
    <location>
        <begin position="124"/>
        <end position="146"/>
    </location>
</feature>
<feature type="transmembrane region" description="Helical" evidence="5">
    <location>
        <begin position="184"/>
        <end position="200"/>
    </location>
</feature>
<protein>
    <submittedName>
        <fullName evidence="7">O-antigen ligase</fullName>
    </submittedName>
</protein>
<evidence type="ECO:0000313" key="7">
    <source>
        <dbReference type="EMBL" id="SFS00313.1"/>
    </source>
</evidence>
<keyword evidence="7" id="KW-0436">Ligase</keyword>
<dbReference type="GO" id="GO:0016020">
    <property type="term" value="C:membrane"/>
    <property type="evidence" value="ECO:0007669"/>
    <property type="project" value="UniProtKB-SubCell"/>
</dbReference>
<dbReference type="Proteomes" id="UP000198506">
    <property type="component" value="Unassembled WGS sequence"/>
</dbReference>
<comment type="subcellular location">
    <subcellularLocation>
        <location evidence="1">Membrane</location>
        <topology evidence="1">Multi-pass membrane protein</topology>
    </subcellularLocation>
</comment>
<feature type="transmembrane region" description="Helical" evidence="5">
    <location>
        <begin position="95"/>
        <end position="117"/>
    </location>
</feature>
<dbReference type="PANTHER" id="PTHR37422">
    <property type="entry name" value="TEICHURONIC ACID BIOSYNTHESIS PROTEIN TUAE"/>
    <property type="match status" value="1"/>
</dbReference>
<proteinExistence type="predicted"/>
<feature type="transmembrane region" description="Helical" evidence="5">
    <location>
        <begin position="350"/>
        <end position="367"/>
    </location>
</feature>
<evidence type="ECO:0000256" key="3">
    <source>
        <dbReference type="ARBA" id="ARBA00022989"/>
    </source>
</evidence>
<dbReference type="Pfam" id="PF04932">
    <property type="entry name" value="Wzy_C"/>
    <property type="match status" value="1"/>
</dbReference>
<feature type="domain" description="O-antigen ligase-related" evidence="6">
    <location>
        <begin position="191"/>
        <end position="327"/>
    </location>
</feature>
<feature type="transmembrane region" description="Helical" evidence="5">
    <location>
        <begin position="321"/>
        <end position="338"/>
    </location>
</feature>
<sequence>MARYRERVQTDSPTRRDYAVAFTVVLLIHANLFKSSPLLAWLPIDLTLILAAVVAVLLLAHALRYRGKLRLDLRAVALLAIVLPAWLYGEFHDYWVAKLTGFVITLVALLAGFYLINTPGRRKAWLHAIVITAAVTLALTVIAPAADDVIRLSVAGATTISTGRIAGAALVILAVLATRSFGRAWIPMILLAAACGALMIATGSRGPVIAAAITILGVAIVSKGRGRFMRVILAVGALAAGLAFIQDSNNLGASRIGQTLTGEREASDARVELALAALRQLENPFGVGWANFQSVLGPAEMLQSGNFQYAHNVLLEVAVEAGWFPLIGVAVFLAWSLLRARGLSSTPHGAAMFGLLAFTVVNAMVSGDINDNRLMWATAAVILATPLPAVAPADEYRPVEGEPRRRVTR</sequence>
<keyword evidence="2 5" id="KW-0812">Transmembrane</keyword>
<reference evidence="7 8" key="1">
    <citation type="submission" date="2016-10" db="EMBL/GenBank/DDBJ databases">
        <authorList>
            <person name="Varghese N."/>
            <person name="Submissions S."/>
        </authorList>
    </citation>
    <scope>NUCLEOTIDE SEQUENCE [LARGE SCALE GENOMIC DNA]</scope>
    <source>
        <strain evidence="7 8">IAM 15147</strain>
    </source>
</reference>
<comment type="caution">
    <text evidence="7">The sequence shown here is derived from an EMBL/GenBank/DDBJ whole genome shotgun (WGS) entry which is preliminary data.</text>
</comment>
<dbReference type="InterPro" id="IPR051533">
    <property type="entry name" value="WaaL-like"/>
</dbReference>
<evidence type="ECO:0000259" key="6">
    <source>
        <dbReference type="Pfam" id="PF04932"/>
    </source>
</evidence>
<feature type="transmembrane region" description="Helical" evidence="5">
    <location>
        <begin position="152"/>
        <end position="177"/>
    </location>
</feature>
<gene>
    <name evidence="7" type="ORF">SAMN04487783_0439</name>
</gene>
<dbReference type="EMBL" id="FOZN01000001">
    <property type="protein sequence ID" value="SFS00313.1"/>
    <property type="molecule type" value="Genomic_DNA"/>
</dbReference>
<keyword evidence="3 5" id="KW-1133">Transmembrane helix</keyword>